<dbReference type="InterPro" id="IPR020846">
    <property type="entry name" value="MFS_dom"/>
</dbReference>
<evidence type="ECO:0000256" key="5">
    <source>
        <dbReference type="ARBA" id="ARBA00022597"/>
    </source>
</evidence>
<sequence>MTEAAIPARTTTRTRTERDKTMATPSAGRVNMAFIALIVAVATIGGFMFGYDSGVINGTQAGLEKAFDLSKLGTGLNVGAILLGCAAGAFIAGRLADVIGRRSVMMIAAVLFVFSALGAGAADSSVVFILARIIGGLGVGAASVLAPVYISEVVPANIRGRLSSVQQVMIITGLTGAFFANYALAHSAGGSTQNLWFDYPAWRWMFWLQVIPAVIYLLTLLLIPESPRYLAMKGRDAEAEVVLTKLFGADAARAKVAEIRASLAADHHRPKFADLLDANGKVRPIVWAGIGLAVFQQFVGINIVFYYGSVLWQQVGFSENDSLIINIISGLVSIAACLVTIFTVDKIGRKPLLLIGSVGMAVTLALMAYAFSTATVGAHGPEMSPMIGKLALASALAYSALFNLSWGPIMWVMLGEMFPNQIRGSGLAVSGLAQWGANFLISVSFPWMAANIGLPVTYGFYAASAFVSFFFVKALVNETRGRELEDMEG</sequence>
<evidence type="ECO:0000256" key="3">
    <source>
        <dbReference type="ARBA" id="ARBA00022448"/>
    </source>
</evidence>
<dbReference type="AlphaFoldDB" id="A0A160TK96"/>
<feature type="transmembrane region" description="Helical" evidence="10">
    <location>
        <begin position="71"/>
        <end position="92"/>
    </location>
</feature>
<keyword evidence="7 10" id="KW-1133">Transmembrane helix</keyword>
<evidence type="ECO:0000256" key="1">
    <source>
        <dbReference type="ARBA" id="ARBA00004651"/>
    </source>
</evidence>
<dbReference type="PANTHER" id="PTHR48023">
    <property type="entry name" value="D-XYLOSE-PROTON SYMPORTER-LIKE 2"/>
    <property type="match status" value="1"/>
</dbReference>
<evidence type="ECO:0000256" key="7">
    <source>
        <dbReference type="ARBA" id="ARBA00022989"/>
    </source>
</evidence>
<keyword evidence="6 10" id="KW-0812">Transmembrane</keyword>
<feature type="transmembrane region" description="Helical" evidence="10">
    <location>
        <begin position="323"/>
        <end position="344"/>
    </location>
</feature>
<evidence type="ECO:0000256" key="9">
    <source>
        <dbReference type="SAM" id="MobiDB-lite"/>
    </source>
</evidence>
<dbReference type="InterPro" id="IPR047984">
    <property type="entry name" value="XylE-like"/>
</dbReference>
<organism evidence="12">
    <name type="scientific">hydrothermal vent metagenome</name>
    <dbReference type="NCBI Taxonomy" id="652676"/>
    <lineage>
        <taxon>unclassified sequences</taxon>
        <taxon>metagenomes</taxon>
        <taxon>ecological metagenomes</taxon>
    </lineage>
</organism>
<dbReference type="EMBL" id="CZQE01000281">
    <property type="protein sequence ID" value="CUS45590.1"/>
    <property type="molecule type" value="Genomic_DNA"/>
</dbReference>
<accession>A0A160TK96</accession>
<dbReference type="Gene3D" id="1.20.1250.20">
    <property type="entry name" value="MFS general substrate transporter like domains"/>
    <property type="match status" value="2"/>
</dbReference>
<dbReference type="Pfam" id="PF00083">
    <property type="entry name" value="Sugar_tr"/>
    <property type="match status" value="1"/>
</dbReference>
<evidence type="ECO:0000256" key="6">
    <source>
        <dbReference type="ARBA" id="ARBA00022692"/>
    </source>
</evidence>
<keyword evidence="4" id="KW-1003">Cell membrane</keyword>
<evidence type="ECO:0000313" key="12">
    <source>
        <dbReference type="EMBL" id="CUS45590.1"/>
    </source>
</evidence>
<evidence type="ECO:0000256" key="8">
    <source>
        <dbReference type="ARBA" id="ARBA00023136"/>
    </source>
</evidence>
<reference evidence="12" key="1">
    <citation type="submission" date="2015-10" db="EMBL/GenBank/DDBJ databases">
        <authorList>
            <person name="Gilbert D.G."/>
        </authorList>
    </citation>
    <scope>NUCLEOTIDE SEQUENCE</scope>
</reference>
<feature type="transmembrane region" description="Helical" evidence="10">
    <location>
        <begin position="285"/>
        <end position="308"/>
    </location>
</feature>
<feature type="transmembrane region" description="Helical" evidence="10">
    <location>
        <begin position="204"/>
        <end position="223"/>
    </location>
</feature>
<dbReference type="InterPro" id="IPR050820">
    <property type="entry name" value="MFS_Sugar_Transporter"/>
</dbReference>
<keyword evidence="5" id="KW-0762">Sugar transport</keyword>
<dbReference type="InterPro" id="IPR036259">
    <property type="entry name" value="MFS_trans_sf"/>
</dbReference>
<protein>
    <submittedName>
        <fullName evidence="12">D-xylose proton-symporter XylE</fullName>
    </submittedName>
</protein>
<proteinExistence type="inferred from homology"/>
<dbReference type="GO" id="GO:0005886">
    <property type="term" value="C:plasma membrane"/>
    <property type="evidence" value="ECO:0007669"/>
    <property type="project" value="UniProtKB-SubCell"/>
</dbReference>
<evidence type="ECO:0000259" key="11">
    <source>
        <dbReference type="PROSITE" id="PS50850"/>
    </source>
</evidence>
<evidence type="ECO:0000256" key="4">
    <source>
        <dbReference type="ARBA" id="ARBA00022475"/>
    </source>
</evidence>
<dbReference type="PROSITE" id="PS00216">
    <property type="entry name" value="SUGAR_TRANSPORT_1"/>
    <property type="match status" value="2"/>
</dbReference>
<feature type="transmembrane region" description="Helical" evidence="10">
    <location>
        <begin position="30"/>
        <end position="51"/>
    </location>
</feature>
<comment type="subcellular location">
    <subcellularLocation>
        <location evidence="1">Cell membrane</location>
        <topology evidence="1">Multi-pass membrane protein</topology>
    </subcellularLocation>
</comment>
<dbReference type="FunFam" id="1.20.1250.20:FF:000122">
    <property type="entry name" value="D-xylose transporter XylE"/>
    <property type="match status" value="1"/>
</dbReference>
<dbReference type="CDD" id="cd17359">
    <property type="entry name" value="MFS_XylE_like"/>
    <property type="match status" value="1"/>
</dbReference>
<dbReference type="PANTHER" id="PTHR48023:SF4">
    <property type="entry name" value="D-XYLOSE-PROTON SYMPORTER-LIKE 2"/>
    <property type="match status" value="1"/>
</dbReference>
<name>A0A160TK96_9ZZZZ</name>
<feature type="transmembrane region" description="Helical" evidence="10">
    <location>
        <begin position="128"/>
        <end position="150"/>
    </location>
</feature>
<dbReference type="GO" id="GO:0022857">
    <property type="term" value="F:transmembrane transporter activity"/>
    <property type="evidence" value="ECO:0007669"/>
    <property type="project" value="InterPro"/>
</dbReference>
<comment type="similarity">
    <text evidence="2">Belongs to the major facilitator superfamily. Sugar transporter (TC 2.A.1.1) family.</text>
</comment>
<gene>
    <name evidence="12" type="ORF">MGWOODY_Smn1564</name>
</gene>
<feature type="transmembrane region" description="Helical" evidence="10">
    <location>
        <begin position="162"/>
        <end position="184"/>
    </location>
</feature>
<keyword evidence="3" id="KW-0813">Transport</keyword>
<dbReference type="InterPro" id="IPR003663">
    <property type="entry name" value="Sugar/inositol_transpt"/>
</dbReference>
<feature type="region of interest" description="Disordered" evidence="9">
    <location>
        <begin position="1"/>
        <end position="21"/>
    </location>
</feature>
<feature type="transmembrane region" description="Helical" evidence="10">
    <location>
        <begin position="104"/>
        <end position="122"/>
    </location>
</feature>
<evidence type="ECO:0000256" key="10">
    <source>
        <dbReference type="SAM" id="Phobius"/>
    </source>
</evidence>
<dbReference type="SUPFAM" id="SSF103473">
    <property type="entry name" value="MFS general substrate transporter"/>
    <property type="match status" value="1"/>
</dbReference>
<keyword evidence="8 10" id="KW-0472">Membrane</keyword>
<feature type="transmembrane region" description="Helical" evidence="10">
    <location>
        <begin position="426"/>
        <end position="450"/>
    </location>
</feature>
<dbReference type="PRINTS" id="PR00171">
    <property type="entry name" value="SUGRTRNSPORT"/>
</dbReference>
<dbReference type="NCBIfam" id="TIGR00879">
    <property type="entry name" value="SP"/>
    <property type="match status" value="1"/>
</dbReference>
<dbReference type="PROSITE" id="PS50850">
    <property type="entry name" value="MFS"/>
    <property type="match status" value="1"/>
</dbReference>
<dbReference type="InterPro" id="IPR005828">
    <property type="entry name" value="MFS_sugar_transport-like"/>
</dbReference>
<feature type="transmembrane region" description="Helical" evidence="10">
    <location>
        <begin position="391"/>
        <end position="414"/>
    </location>
</feature>
<feature type="transmembrane region" description="Helical" evidence="10">
    <location>
        <begin position="456"/>
        <end position="476"/>
    </location>
</feature>
<feature type="domain" description="Major facilitator superfamily (MFS) profile" evidence="11">
    <location>
        <begin position="38"/>
        <end position="480"/>
    </location>
</feature>
<dbReference type="PROSITE" id="PS00217">
    <property type="entry name" value="SUGAR_TRANSPORT_2"/>
    <property type="match status" value="1"/>
</dbReference>
<evidence type="ECO:0000256" key="2">
    <source>
        <dbReference type="ARBA" id="ARBA00010992"/>
    </source>
</evidence>
<feature type="transmembrane region" description="Helical" evidence="10">
    <location>
        <begin position="351"/>
        <end position="371"/>
    </location>
</feature>
<dbReference type="InterPro" id="IPR005829">
    <property type="entry name" value="Sugar_transporter_CS"/>
</dbReference>